<dbReference type="RefSeq" id="WP_072943409.1">
    <property type="nucleotide sequence ID" value="NZ_CP070609.1"/>
</dbReference>
<proteinExistence type="predicted"/>
<feature type="domain" description="Acyl-CoA dehydrogenase C-terminal" evidence="2">
    <location>
        <begin position="246"/>
        <end position="378"/>
    </location>
</feature>
<name>A0A1H5CCD6_9NOCA</name>
<dbReference type="SUPFAM" id="SSF47203">
    <property type="entry name" value="Acyl-CoA dehydrogenase C-terminal domain-like"/>
    <property type="match status" value="1"/>
</dbReference>
<keyword evidence="1" id="KW-0560">Oxidoreductase</keyword>
<evidence type="ECO:0000256" key="1">
    <source>
        <dbReference type="ARBA" id="ARBA00023002"/>
    </source>
</evidence>
<dbReference type="GO" id="GO:0050660">
    <property type="term" value="F:flavin adenine dinucleotide binding"/>
    <property type="evidence" value="ECO:0007669"/>
    <property type="project" value="InterPro"/>
</dbReference>
<dbReference type="PANTHER" id="PTHR48083:SF5">
    <property type="entry name" value="NRGC PROTEIN"/>
    <property type="match status" value="1"/>
</dbReference>
<dbReference type="PANTHER" id="PTHR48083">
    <property type="entry name" value="MEDIUM-CHAIN SPECIFIC ACYL-COA DEHYDROGENASE, MITOCHONDRIAL-RELATED"/>
    <property type="match status" value="1"/>
</dbReference>
<dbReference type="InterPro" id="IPR009100">
    <property type="entry name" value="AcylCoA_DH/oxidase_NM_dom_sf"/>
</dbReference>
<keyword evidence="4" id="KW-1185">Reference proteome</keyword>
<accession>A0A1H5CCD6</accession>
<organism evidence="3 4">
    <name type="scientific">Rhodococcus koreensis</name>
    <dbReference type="NCBI Taxonomy" id="99653"/>
    <lineage>
        <taxon>Bacteria</taxon>
        <taxon>Bacillati</taxon>
        <taxon>Actinomycetota</taxon>
        <taxon>Actinomycetes</taxon>
        <taxon>Mycobacteriales</taxon>
        <taxon>Nocardiaceae</taxon>
        <taxon>Rhodococcus</taxon>
    </lineage>
</organism>
<dbReference type="Gene3D" id="1.20.140.10">
    <property type="entry name" value="Butyryl-CoA Dehydrogenase, subunit A, domain 3"/>
    <property type="match status" value="1"/>
</dbReference>
<dbReference type="PIRSF" id="PIRSF016578">
    <property type="entry name" value="HsaA"/>
    <property type="match status" value="1"/>
</dbReference>
<dbReference type="InterPro" id="IPR036250">
    <property type="entry name" value="AcylCo_DH-like_C"/>
</dbReference>
<dbReference type="Gene3D" id="2.40.110.10">
    <property type="entry name" value="Butyryl-CoA Dehydrogenase, subunit A, domain 2"/>
    <property type="match status" value="1"/>
</dbReference>
<dbReference type="EMBL" id="FNSV01000005">
    <property type="protein sequence ID" value="SED64191.1"/>
    <property type="molecule type" value="Genomic_DNA"/>
</dbReference>
<dbReference type="GO" id="GO:0033539">
    <property type="term" value="P:fatty acid beta-oxidation using acyl-CoA dehydrogenase"/>
    <property type="evidence" value="ECO:0007669"/>
    <property type="project" value="TreeGrafter"/>
</dbReference>
<gene>
    <name evidence="3" type="ORF">SAMN04490239_9111</name>
</gene>
<sequence>MTSTTTAPLTSWPLARTDRRAAALAAVDSIRDELAIGAIESESGRRLSDRSIAALRQSRVLGIMTPDDLGGNVVDAVTAFEVIEKIGHIDPATAWTATILLEGAGELATVVSEDTARRIFAGGIALKAASLKPGSAQRVDGGYVVSGRWDFVSGLYHADYVTATFLIADEAGKPVRRAALLPRGEIEILDDWQVLGMRGTGSSSFQADHVFVADDMIYDPMGEGCRTDTPLSRLGMVPFVLQMHPGMVLGAARRALDEIVGAAPKIRRGGRINLHQPPALTELTWFQRELGELDARVRAARSLCIDTLHQVNDVIDAGDRVQLPLLDQMQTAASLAAKTSVEVVTRAFRHAGAAAILDDSLLSKLLRDLNTISAHGVMGEAGFESHAEFILGLQTDENRRMV</sequence>
<dbReference type="OrthoDB" id="3404950at2"/>
<dbReference type="SUPFAM" id="SSF56645">
    <property type="entry name" value="Acyl-CoA dehydrogenase NM domain-like"/>
    <property type="match status" value="1"/>
</dbReference>
<evidence type="ECO:0000313" key="3">
    <source>
        <dbReference type="EMBL" id="SED64191.1"/>
    </source>
</evidence>
<dbReference type="InterPro" id="IPR013107">
    <property type="entry name" value="Acyl-CoA_DH_C"/>
</dbReference>
<dbReference type="GO" id="GO:0003995">
    <property type="term" value="F:acyl-CoA dehydrogenase activity"/>
    <property type="evidence" value="ECO:0007669"/>
    <property type="project" value="TreeGrafter"/>
</dbReference>
<dbReference type="InterPro" id="IPR037069">
    <property type="entry name" value="AcylCoA_DH/ox_N_sf"/>
</dbReference>
<dbReference type="GO" id="GO:0005737">
    <property type="term" value="C:cytoplasm"/>
    <property type="evidence" value="ECO:0007669"/>
    <property type="project" value="TreeGrafter"/>
</dbReference>
<dbReference type="Gene3D" id="1.10.540.10">
    <property type="entry name" value="Acyl-CoA dehydrogenase/oxidase, N-terminal domain"/>
    <property type="match status" value="1"/>
</dbReference>
<evidence type="ECO:0000259" key="2">
    <source>
        <dbReference type="Pfam" id="PF08028"/>
    </source>
</evidence>
<dbReference type="InterPro" id="IPR050741">
    <property type="entry name" value="Acyl-CoA_dehydrogenase"/>
</dbReference>
<evidence type="ECO:0000313" key="4">
    <source>
        <dbReference type="Proteomes" id="UP000183561"/>
    </source>
</evidence>
<dbReference type="Pfam" id="PF08028">
    <property type="entry name" value="Acyl-CoA_dh_2"/>
    <property type="match status" value="1"/>
</dbReference>
<protein>
    <submittedName>
        <fullName evidence="3">Acyl-CoA dehydrogenase</fullName>
    </submittedName>
</protein>
<dbReference type="InterPro" id="IPR046373">
    <property type="entry name" value="Acyl-CoA_Oxase/DH_mid-dom_sf"/>
</dbReference>
<dbReference type="AlphaFoldDB" id="A0A1H5CCD6"/>
<dbReference type="Proteomes" id="UP000183561">
    <property type="component" value="Unassembled WGS sequence"/>
</dbReference>
<reference evidence="4" key="1">
    <citation type="submission" date="2016-10" db="EMBL/GenBank/DDBJ databases">
        <authorList>
            <person name="Varghese N."/>
            <person name="Submissions S."/>
        </authorList>
    </citation>
    <scope>NUCLEOTIDE SEQUENCE [LARGE SCALE GENOMIC DNA]</scope>
    <source>
        <strain evidence="4">DSM 44498</strain>
    </source>
</reference>